<accession>A0AC34Q5T7</accession>
<name>A0AC34Q5T7_9BILA</name>
<sequence length="388" mass="44024">MSRSLQVLLLTKEADNSRTRRSIVVEIQDNDDVLKLKDKVASISGYDPNVLNIIFCGQALPIDLTLDKLLLSASTSLVATVSAEPIIRSPITTNHESEVQMNTGSYFVYCKKCCGLKQGKMRLYCSTCKSNAVLLKMEPNDWADIFDAGPVLADCQDCEAQCRVNFTFKCCDCDEISPILRHVKRNRYNRKCVVCDEITSQIVSLSCQHASCLDCFIAYLDNALEEWTLFRKPVGFTVACPMLDCNAYMEDIHHFHLLGIEKYRKYHKMAAEKFLGVLDERQYCPFPDCGAAFTVEFFENEHMVSCPECCHLYCSQCRSLDRCRCDDLVKDASTEVIKSISKPCPACGVPTERNGGCAHISCTQCRTDWCFICSKQWTTDCQWDHWFD</sequence>
<organism evidence="1 2">
    <name type="scientific">Panagrolaimus sp. JU765</name>
    <dbReference type="NCBI Taxonomy" id="591449"/>
    <lineage>
        <taxon>Eukaryota</taxon>
        <taxon>Metazoa</taxon>
        <taxon>Ecdysozoa</taxon>
        <taxon>Nematoda</taxon>
        <taxon>Chromadorea</taxon>
        <taxon>Rhabditida</taxon>
        <taxon>Tylenchina</taxon>
        <taxon>Panagrolaimomorpha</taxon>
        <taxon>Panagrolaimoidea</taxon>
        <taxon>Panagrolaimidae</taxon>
        <taxon>Panagrolaimus</taxon>
    </lineage>
</organism>
<evidence type="ECO:0000313" key="2">
    <source>
        <dbReference type="WBParaSite" id="JU765_v2.g13242.t1"/>
    </source>
</evidence>
<reference evidence="2" key="1">
    <citation type="submission" date="2022-11" db="UniProtKB">
        <authorList>
            <consortium name="WormBaseParasite"/>
        </authorList>
    </citation>
    <scope>IDENTIFICATION</scope>
</reference>
<protein>
    <submittedName>
        <fullName evidence="2">E3 ubiquitin-protein ligase parkin</fullName>
    </submittedName>
</protein>
<evidence type="ECO:0000313" key="1">
    <source>
        <dbReference type="Proteomes" id="UP000887576"/>
    </source>
</evidence>
<dbReference type="WBParaSite" id="JU765_v2.g13242.t1">
    <property type="protein sequence ID" value="JU765_v2.g13242.t1"/>
    <property type="gene ID" value="JU765_v2.g13242"/>
</dbReference>
<dbReference type="Proteomes" id="UP000887576">
    <property type="component" value="Unplaced"/>
</dbReference>
<proteinExistence type="predicted"/>